<keyword evidence="4" id="KW-1185">Reference proteome</keyword>
<proteinExistence type="predicted"/>
<evidence type="ECO:0000313" key="2">
    <source>
        <dbReference type="EMBL" id="RJT46600.1"/>
    </source>
</evidence>
<evidence type="ECO:0000313" key="3">
    <source>
        <dbReference type="EMBL" id="TID40227.1"/>
    </source>
</evidence>
<evidence type="ECO:0008006" key="7">
    <source>
        <dbReference type="Google" id="ProtNLM"/>
    </source>
</evidence>
<evidence type="ECO:0000313" key="4">
    <source>
        <dbReference type="Proteomes" id="UP000251035"/>
    </source>
</evidence>
<dbReference type="EMBL" id="QCXM01000014">
    <property type="protein sequence ID" value="PUT45933.1"/>
    <property type="molecule type" value="Genomic_DNA"/>
</dbReference>
<name>A0A3A5L3K8_9GAMM</name>
<dbReference type="AlphaFoldDB" id="A0A3A5L3K8"/>
<protein>
    <recommendedName>
        <fullName evidence="7">F-box domain-containing protein</fullName>
    </recommendedName>
</protein>
<evidence type="ECO:0000313" key="1">
    <source>
        <dbReference type="EMBL" id="PUT45933.1"/>
    </source>
</evidence>
<evidence type="ECO:0000313" key="6">
    <source>
        <dbReference type="Proteomes" id="UP000306421"/>
    </source>
</evidence>
<dbReference type="EMBL" id="QZWB01000008">
    <property type="protein sequence ID" value="RJT46600.1"/>
    <property type="molecule type" value="Genomic_DNA"/>
</dbReference>
<reference evidence="1 4" key="1">
    <citation type="submission" date="2018-04" db="EMBL/GenBank/DDBJ databases">
        <title>Whole genome sequence comparison of clinical and drinking water Legionella pneumophila isolates associated with the Flint Water Crisis.</title>
        <authorList>
            <person name="Garner E."/>
            <person name="Brown C."/>
            <person name="Schwake O."/>
            <person name="Coil D."/>
            <person name="Jospin G."/>
            <person name="Eisen J."/>
            <person name="Edwards M."/>
            <person name="Pruden A."/>
        </authorList>
    </citation>
    <scope>NUCLEOTIDE SEQUENCE [LARGE SCALE GENOMIC DNA]</scope>
    <source>
        <strain evidence="1 4">Genessee03</strain>
    </source>
</reference>
<sequence>MDGKTELTPSELEKYRKKIGDFFNLPSNEQLELVSDLSAINNLPKAIKDLTCYPYFQALPKDALNVIGSYLTEKDISAFITTHKQPHTFLQPARLVDRLLQHVVMGNQKKAEAIVAMHPELLLDPGKVTDYSLRTFKQITAYEYAYWAKDTHMRRMLEKYMDANTSAEMLKRCEDIDKNGVSYTQHGVKVKGSTGFNFTPLKAAMKEYMDIRRLKEDTEEQHQAWLKVGKVQYDVPVHVANEYCRDDLPFQSSTFVHQVLPRKLSLYKYGTGKNNPCFYSSDLGTKVAYLRAISHQVEALPHPHCDWVAIDLAAIGRLEKVRTAELAESLETLRTLSQKKPTNSG</sequence>
<organism evidence="2 5">
    <name type="scientific">Legionella taurinensis</name>
    <dbReference type="NCBI Taxonomy" id="70611"/>
    <lineage>
        <taxon>Bacteria</taxon>
        <taxon>Pseudomonadati</taxon>
        <taxon>Pseudomonadota</taxon>
        <taxon>Gammaproteobacteria</taxon>
        <taxon>Legionellales</taxon>
        <taxon>Legionellaceae</taxon>
        <taxon>Legionella</taxon>
    </lineage>
</organism>
<gene>
    <name evidence="2" type="ORF">D6J04_08635</name>
    <name evidence="1" type="ORF">DB745_12495</name>
    <name evidence="3" type="ORF">DIZ81_12690</name>
</gene>
<reference evidence="3 6" key="2">
    <citation type="submission" date="2018-04" db="EMBL/GenBank/DDBJ databases">
        <title>Whole genome sequence comparison of clinical and drinking water Legionella pneumophila isolates.</title>
        <authorList>
            <person name="Garner E."/>
        </authorList>
    </citation>
    <scope>NUCLEOTIDE SEQUENCE [LARGE SCALE GENOMIC DNA]</scope>
    <source>
        <strain evidence="3 6">WH02</strain>
    </source>
</reference>
<dbReference type="Proteomes" id="UP000251035">
    <property type="component" value="Unassembled WGS sequence"/>
</dbReference>
<dbReference type="Proteomes" id="UP000270757">
    <property type="component" value="Unassembled WGS sequence"/>
</dbReference>
<reference evidence="2 5" key="3">
    <citation type="submission" date="2018-09" db="EMBL/GenBank/DDBJ databases">
        <title>Draft genome sequences of Legionella taurinensis isolated from water samples.</title>
        <authorList>
            <person name="Chakeri A."/>
            <person name="Allerberger F."/>
            <person name="Kundi M."/>
            <person name="Ruppitsch W."/>
            <person name="Schmid D."/>
        </authorList>
    </citation>
    <scope>NUCLEOTIDE SEQUENCE [LARGE SCALE GENOMIC DNA]</scope>
    <source>
        <strain evidence="2 5">4570-18-6</strain>
    </source>
</reference>
<accession>A0A3A5L3K8</accession>
<dbReference type="EMBL" id="QFGG01000013">
    <property type="protein sequence ID" value="TID40227.1"/>
    <property type="molecule type" value="Genomic_DNA"/>
</dbReference>
<dbReference type="Proteomes" id="UP000306421">
    <property type="component" value="Unassembled WGS sequence"/>
</dbReference>
<evidence type="ECO:0000313" key="5">
    <source>
        <dbReference type="Proteomes" id="UP000270757"/>
    </source>
</evidence>
<comment type="caution">
    <text evidence="2">The sequence shown here is derived from an EMBL/GenBank/DDBJ whole genome shotgun (WGS) entry which is preliminary data.</text>
</comment>